<dbReference type="InterPro" id="IPR055100">
    <property type="entry name" value="GNAT_LYC1-like"/>
</dbReference>
<accession>F0ZDZ7</accession>
<dbReference type="eggNOG" id="ENOG502RSPM">
    <property type="taxonomic scope" value="Eukaryota"/>
</dbReference>
<evidence type="ECO:0000313" key="3">
    <source>
        <dbReference type="Proteomes" id="UP000001064"/>
    </source>
</evidence>
<dbReference type="SUPFAM" id="SSF55729">
    <property type="entry name" value="Acyl-CoA N-acyltransferases (Nat)"/>
    <property type="match status" value="1"/>
</dbReference>
<dbReference type="AlphaFoldDB" id="F0ZDZ7"/>
<dbReference type="InterPro" id="IPR016181">
    <property type="entry name" value="Acyl_CoA_acyltransferase"/>
</dbReference>
<dbReference type="InParanoid" id="F0ZDZ7"/>
<gene>
    <name evidence="2" type="ORF">DICPUDRAFT_29694</name>
</gene>
<dbReference type="RefSeq" id="XP_003285638.1">
    <property type="nucleotide sequence ID" value="XM_003285590.1"/>
</dbReference>
<dbReference type="VEuPathDB" id="AmoebaDB:DICPUDRAFT_29694"/>
<dbReference type="InterPro" id="IPR053013">
    <property type="entry name" value="LAT"/>
</dbReference>
<dbReference type="Proteomes" id="UP000001064">
    <property type="component" value="Unassembled WGS sequence"/>
</dbReference>
<dbReference type="GeneID" id="10499053"/>
<reference evidence="3" key="1">
    <citation type="journal article" date="2011" name="Genome Biol.">
        <title>Comparative genomics of the social amoebae Dictyostelium discoideum and Dictyostelium purpureum.</title>
        <authorList>
            <consortium name="US DOE Joint Genome Institute (JGI-PGF)"/>
            <person name="Sucgang R."/>
            <person name="Kuo A."/>
            <person name="Tian X."/>
            <person name="Salerno W."/>
            <person name="Parikh A."/>
            <person name="Feasley C.L."/>
            <person name="Dalin E."/>
            <person name="Tu H."/>
            <person name="Huang E."/>
            <person name="Barry K."/>
            <person name="Lindquist E."/>
            <person name="Shapiro H."/>
            <person name="Bruce D."/>
            <person name="Schmutz J."/>
            <person name="Salamov A."/>
            <person name="Fey P."/>
            <person name="Gaudet P."/>
            <person name="Anjard C."/>
            <person name="Babu M.M."/>
            <person name="Basu S."/>
            <person name="Bushmanova Y."/>
            <person name="van der Wel H."/>
            <person name="Katoh-Kurasawa M."/>
            <person name="Dinh C."/>
            <person name="Coutinho P.M."/>
            <person name="Saito T."/>
            <person name="Elias M."/>
            <person name="Schaap P."/>
            <person name="Kay R.R."/>
            <person name="Henrissat B."/>
            <person name="Eichinger L."/>
            <person name="Rivero F."/>
            <person name="Putnam N.H."/>
            <person name="West C.M."/>
            <person name="Loomis W.F."/>
            <person name="Chisholm R.L."/>
            <person name="Shaulsky G."/>
            <person name="Strassmann J.E."/>
            <person name="Queller D.C."/>
            <person name="Kuspa A."/>
            <person name="Grigoriev I.V."/>
        </authorList>
    </citation>
    <scope>NUCLEOTIDE SEQUENCE [LARGE SCALE GENOMIC DNA]</scope>
    <source>
        <strain evidence="3">QSDP1</strain>
    </source>
</reference>
<dbReference type="OMA" id="IWINVEK"/>
<protein>
    <recommendedName>
        <fullName evidence="1">LYC1 C-terminal domain-containing protein</fullName>
    </recommendedName>
</protein>
<organism evidence="2 3">
    <name type="scientific">Dictyostelium purpureum</name>
    <name type="common">Slime mold</name>
    <dbReference type="NCBI Taxonomy" id="5786"/>
    <lineage>
        <taxon>Eukaryota</taxon>
        <taxon>Amoebozoa</taxon>
        <taxon>Evosea</taxon>
        <taxon>Eumycetozoa</taxon>
        <taxon>Dictyostelia</taxon>
        <taxon>Dictyosteliales</taxon>
        <taxon>Dictyosteliaceae</taxon>
        <taxon>Dictyostelium</taxon>
    </lineage>
</organism>
<dbReference type="STRING" id="5786.F0ZDZ7"/>
<sequence length="360" mass="41811">MLKQGTSEDFINATKLNYEEWGSGLTMDQYLERETVSKKYVSGHRPWILVDKENENQVLASCETFSNESLYAFKGDTKIYRGISESVASVFIEQKYRGKGLSSQLMKQLYSRFESEGRIFCDLYSDVDPKVYSKCGWNSYPATSLKVDLSNTEKNSKFIKQDYTLQEANSRKITEENIGMVLEKDIETTQKELIEFVNSDRNTNSFAFTKLFTTTEFYWEISQSKVYATSLNINTPTTYGHVIFNTKDGSVQSYIVWSLDFRASELKVLKLVAQSEIEFKFLIKKAYEQALEYNFKYIYSWWCESTSKFNKAFVESIGYEIIIRDGSIPMVCSWIKDNNTNQLLDQSKGIWINVEKFGWV</sequence>
<proteinExistence type="predicted"/>
<dbReference type="Gene3D" id="3.40.630.30">
    <property type="match status" value="1"/>
</dbReference>
<dbReference type="PANTHER" id="PTHR34815:SF2">
    <property type="entry name" value="N-ACETYLTRANSFERASE DOMAIN-CONTAINING PROTEIN"/>
    <property type="match status" value="1"/>
</dbReference>
<evidence type="ECO:0000259" key="1">
    <source>
        <dbReference type="Pfam" id="PF22998"/>
    </source>
</evidence>
<feature type="domain" description="LYC1 C-terminal" evidence="1">
    <location>
        <begin position="166"/>
        <end position="360"/>
    </location>
</feature>
<dbReference type="KEGG" id="dpp:DICPUDRAFT_29694"/>
<dbReference type="PANTHER" id="PTHR34815">
    <property type="entry name" value="LYSINE ACETYLTRANSFERASE"/>
    <property type="match status" value="1"/>
</dbReference>
<name>F0ZDZ7_DICPU</name>
<dbReference type="EMBL" id="GL870990">
    <property type="protein sequence ID" value="EGC37793.1"/>
    <property type="molecule type" value="Genomic_DNA"/>
</dbReference>
<keyword evidence="3" id="KW-1185">Reference proteome</keyword>
<dbReference type="OrthoDB" id="2020070at2759"/>
<evidence type="ECO:0000313" key="2">
    <source>
        <dbReference type="EMBL" id="EGC37793.1"/>
    </source>
</evidence>
<dbReference type="Pfam" id="PF22998">
    <property type="entry name" value="GNAT_LYC1-like"/>
    <property type="match status" value="1"/>
</dbReference>